<dbReference type="Pfam" id="PF12913">
    <property type="entry name" value="SH3_6"/>
    <property type="match status" value="1"/>
</dbReference>
<dbReference type="Gene3D" id="3.90.1720.10">
    <property type="entry name" value="endopeptidase domain like (from Nostoc punctiforme)"/>
    <property type="match status" value="1"/>
</dbReference>
<dbReference type="PROSITE" id="PS51935">
    <property type="entry name" value="NLPC_P60"/>
    <property type="match status" value="1"/>
</dbReference>
<dbReference type="PIRSF" id="PIRSF019015">
    <property type="entry name" value="P60_peptidase_YkfC"/>
    <property type="match status" value="1"/>
</dbReference>
<evidence type="ECO:0000259" key="6">
    <source>
        <dbReference type="PROSITE" id="PS51935"/>
    </source>
</evidence>
<evidence type="ECO:0000313" key="7">
    <source>
        <dbReference type="EMBL" id="ANO52615.1"/>
    </source>
</evidence>
<feature type="domain" description="NlpC/P60" evidence="6">
    <location>
        <begin position="308"/>
        <end position="439"/>
    </location>
</feature>
<keyword evidence="2" id="KW-0645">Protease</keyword>
<reference evidence="7 8" key="1">
    <citation type="submission" date="2016-06" db="EMBL/GenBank/DDBJ databases">
        <title>Complete genome sequence of a deep-branching marine Gamma Proteobacterium Woeseia oceani type strain XK5.</title>
        <authorList>
            <person name="Mu D."/>
            <person name="Du Z."/>
        </authorList>
    </citation>
    <scope>NUCLEOTIDE SEQUENCE [LARGE SCALE GENOMIC DNA]</scope>
    <source>
        <strain evidence="7 8">XK5</strain>
    </source>
</reference>
<dbReference type="STRING" id="1548547.BA177_16765"/>
<keyword evidence="5" id="KW-0732">Signal</keyword>
<dbReference type="RefSeq" id="WP_068618111.1">
    <property type="nucleotide sequence ID" value="NZ_CP016268.1"/>
</dbReference>
<dbReference type="KEGG" id="woc:BA177_16765"/>
<keyword evidence="4" id="KW-0788">Thiol protease</keyword>
<evidence type="ECO:0000256" key="5">
    <source>
        <dbReference type="SAM" id="SignalP"/>
    </source>
</evidence>
<feature type="signal peptide" evidence="5">
    <location>
        <begin position="1"/>
        <end position="21"/>
    </location>
</feature>
<dbReference type="EMBL" id="CP016268">
    <property type="protein sequence ID" value="ANO52615.1"/>
    <property type="molecule type" value="Genomic_DNA"/>
</dbReference>
<dbReference type="InterPro" id="IPR039439">
    <property type="entry name" value="SH3b1_dom"/>
</dbReference>
<organism evidence="7 8">
    <name type="scientific">Woeseia oceani</name>
    <dbReference type="NCBI Taxonomy" id="1548547"/>
    <lineage>
        <taxon>Bacteria</taxon>
        <taxon>Pseudomonadati</taxon>
        <taxon>Pseudomonadota</taxon>
        <taxon>Gammaproteobacteria</taxon>
        <taxon>Woeseiales</taxon>
        <taxon>Woeseiaceae</taxon>
        <taxon>Woeseia</taxon>
    </lineage>
</organism>
<evidence type="ECO:0000256" key="1">
    <source>
        <dbReference type="ARBA" id="ARBA00007074"/>
    </source>
</evidence>
<dbReference type="InterPro" id="IPR000064">
    <property type="entry name" value="NLP_P60_dom"/>
</dbReference>
<evidence type="ECO:0000256" key="4">
    <source>
        <dbReference type="ARBA" id="ARBA00022807"/>
    </source>
</evidence>
<dbReference type="InterPro" id="IPR038765">
    <property type="entry name" value="Papain-like_cys_pep_sf"/>
</dbReference>
<sequence length="462" mass="50908">MKPIIATLILSSVMLAGCGHAPITSTSFDTDVIGIEEQHLNADFWLAKLRRPNAVLMDQAAIADFNKAAFSNDPTMVSLADYPQQLAGSTVAGLITAISKPSSYDRFLPDGRALNASDYDHYLAALNLNAIPALVKPAFGLIVERTDMRTFPTRDKVISAESSFDLDRFQEHALFPGEAVAILHTSTDGQWLFVQSYNYAAWIEKDRVARGERHTVFDFVGAESFLLVTGSKVYTNYNPHLAATSEVQLDMGVRLPLMTGSDVGHNLHGQNPYASYIVRLPVRNDDGSLRIEPALIGRGQDVLRGYLPYTHGNVLRQAFKFLGERYGWGHDYNGRDCTGFVSEIYKSFGILMPRNSGDQGRSIAGDNIRFDEATTAAGKMPAINALRPGAMLYLPGHVAMYIGDDRGQPYIIHDVAGLSYYDDNGSLYRGLLHGVSVTPLLPMQLSAETRYLDRIYSIKTIK</sequence>
<dbReference type="Proteomes" id="UP000092695">
    <property type="component" value="Chromosome"/>
</dbReference>
<evidence type="ECO:0000256" key="2">
    <source>
        <dbReference type="ARBA" id="ARBA00022670"/>
    </source>
</evidence>
<proteinExistence type="inferred from homology"/>
<keyword evidence="3" id="KW-0378">Hydrolase</keyword>
<evidence type="ECO:0000313" key="8">
    <source>
        <dbReference type="Proteomes" id="UP000092695"/>
    </source>
</evidence>
<comment type="similarity">
    <text evidence="1">Belongs to the peptidase C40 family.</text>
</comment>
<dbReference type="AlphaFoldDB" id="A0A193LJA4"/>
<evidence type="ECO:0000256" key="3">
    <source>
        <dbReference type="ARBA" id="ARBA00022801"/>
    </source>
</evidence>
<name>A0A193LJA4_9GAMM</name>
<dbReference type="SUPFAM" id="SSF54001">
    <property type="entry name" value="Cysteine proteinases"/>
    <property type="match status" value="1"/>
</dbReference>
<feature type="chain" id="PRO_5008260318" description="NlpC/P60 domain-containing protein" evidence="5">
    <location>
        <begin position="22"/>
        <end position="462"/>
    </location>
</feature>
<dbReference type="GO" id="GO:0006508">
    <property type="term" value="P:proteolysis"/>
    <property type="evidence" value="ECO:0007669"/>
    <property type="project" value="UniProtKB-KW"/>
</dbReference>
<protein>
    <recommendedName>
        <fullName evidence="6">NlpC/P60 domain-containing protein</fullName>
    </recommendedName>
</protein>
<keyword evidence="8" id="KW-1185">Reference proteome</keyword>
<dbReference type="Pfam" id="PF00877">
    <property type="entry name" value="NLPC_P60"/>
    <property type="match status" value="1"/>
</dbReference>
<accession>A0A193LJA4</accession>
<gene>
    <name evidence="7" type="ORF">BA177_16765</name>
</gene>
<dbReference type="GO" id="GO:0008234">
    <property type="term" value="F:cysteine-type peptidase activity"/>
    <property type="evidence" value="ECO:0007669"/>
    <property type="project" value="UniProtKB-KW"/>
</dbReference>
<dbReference type="InterPro" id="IPR027017">
    <property type="entry name" value="P60_peptidase_YkfC"/>
</dbReference>
<dbReference type="PROSITE" id="PS51257">
    <property type="entry name" value="PROKAR_LIPOPROTEIN"/>
    <property type="match status" value="1"/>
</dbReference>